<keyword evidence="2" id="KW-1185">Reference proteome</keyword>
<proteinExistence type="predicted"/>
<dbReference type="EMBL" id="LTAN01000008">
    <property type="protein sequence ID" value="OBR05291.1"/>
    <property type="molecule type" value="Genomic_DNA"/>
</dbReference>
<sequence length="288" mass="31035">MLYSSPLSSPLILIPSFSQRKSLIPPLKMATRFLTLCLATAAAAAPAFVPRTINGTAFDVERGLLPDEILLFGEDHMEVVHKDAFAAMLATEGVLHQPPSVDHALLDFVAPSEEELNKLEARQASCSTTTAVIIDRTDRFYDWDLQMSPVVVTGANPATIAHSSTYTVTDTITVNGGFSPTIITGYLTANFGISGSRSWSSATAITVTGTISARHTGVMVTNPFKTRRYGRVMRGCLGRQTQIGTFMSDAYQEGSFGGVRWITGTLSHCEKPGVHRPLTRCMGSGAFN</sequence>
<dbReference type="VEuPathDB" id="FungiDB:CH63R_11994"/>
<reference evidence="2" key="1">
    <citation type="journal article" date="2017" name="BMC Genomics">
        <title>Gapless genome assembly of Colletotrichum higginsianum reveals chromosome structure and association of transposable elements with secondary metabolite gene clusters.</title>
        <authorList>
            <person name="Dallery J.-F."/>
            <person name="Lapalu N."/>
            <person name="Zampounis A."/>
            <person name="Pigne S."/>
            <person name="Luyten I."/>
            <person name="Amselem J."/>
            <person name="Wittenberg A.H.J."/>
            <person name="Zhou S."/>
            <person name="de Queiroz M.V."/>
            <person name="Robin G.P."/>
            <person name="Auger A."/>
            <person name="Hainaut M."/>
            <person name="Henrissat B."/>
            <person name="Kim K.-T."/>
            <person name="Lee Y.-H."/>
            <person name="Lespinet O."/>
            <person name="Schwartz D.C."/>
            <person name="Thon M.R."/>
            <person name="O'Connell R.J."/>
        </authorList>
    </citation>
    <scope>NUCLEOTIDE SEQUENCE [LARGE SCALE GENOMIC DNA]</scope>
    <source>
        <strain evidence="2">IMI 349063</strain>
    </source>
</reference>
<dbReference type="RefSeq" id="XP_018153809.1">
    <property type="nucleotide sequence ID" value="XM_018306968.1"/>
</dbReference>
<protein>
    <recommendedName>
        <fullName evidence="3">Celp0028 effector like protein</fullName>
    </recommendedName>
</protein>
<accession>A0A1B7XZX5</accession>
<dbReference type="KEGG" id="chig:CH63R_11994"/>
<name>A0A1B7XZX5_COLHI</name>
<dbReference type="AlphaFoldDB" id="A0A1B7XZX5"/>
<evidence type="ECO:0000313" key="1">
    <source>
        <dbReference type="EMBL" id="OBR05291.1"/>
    </source>
</evidence>
<gene>
    <name evidence="1" type="ORF">CH63R_11994</name>
</gene>
<organism evidence="1 2">
    <name type="scientific">Colletotrichum higginsianum (strain IMI 349063)</name>
    <name type="common">Crucifer anthracnose fungus</name>
    <dbReference type="NCBI Taxonomy" id="759273"/>
    <lineage>
        <taxon>Eukaryota</taxon>
        <taxon>Fungi</taxon>
        <taxon>Dikarya</taxon>
        <taxon>Ascomycota</taxon>
        <taxon>Pezizomycotina</taxon>
        <taxon>Sordariomycetes</taxon>
        <taxon>Hypocreomycetidae</taxon>
        <taxon>Glomerellales</taxon>
        <taxon>Glomerellaceae</taxon>
        <taxon>Colletotrichum</taxon>
        <taxon>Colletotrichum destructivum species complex</taxon>
    </lineage>
</organism>
<comment type="caution">
    <text evidence="1">The sequence shown here is derived from an EMBL/GenBank/DDBJ whole genome shotgun (WGS) entry which is preliminary data.</text>
</comment>
<dbReference type="GeneID" id="28871075"/>
<dbReference type="Proteomes" id="UP000092177">
    <property type="component" value="Chromosome 8"/>
</dbReference>
<evidence type="ECO:0008006" key="3">
    <source>
        <dbReference type="Google" id="ProtNLM"/>
    </source>
</evidence>
<dbReference type="OrthoDB" id="4831122at2759"/>
<evidence type="ECO:0000313" key="2">
    <source>
        <dbReference type="Proteomes" id="UP000092177"/>
    </source>
</evidence>